<evidence type="ECO:0000256" key="7">
    <source>
        <dbReference type="ARBA" id="ARBA00022723"/>
    </source>
</evidence>
<organism evidence="15">
    <name type="scientific">Arcella intermedia</name>
    <dbReference type="NCBI Taxonomy" id="1963864"/>
    <lineage>
        <taxon>Eukaryota</taxon>
        <taxon>Amoebozoa</taxon>
        <taxon>Tubulinea</taxon>
        <taxon>Elardia</taxon>
        <taxon>Arcellinida</taxon>
        <taxon>Sphaerothecina</taxon>
        <taxon>Arcellidae</taxon>
        <taxon>Arcella</taxon>
    </lineage>
</organism>
<keyword evidence="6" id="KW-0507">mRNA processing</keyword>
<dbReference type="InterPro" id="IPR029052">
    <property type="entry name" value="Metallo-depent_PP-like"/>
</dbReference>
<feature type="region of interest" description="Disordered" evidence="13">
    <location>
        <begin position="376"/>
        <end position="400"/>
    </location>
</feature>
<evidence type="ECO:0000256" key="1">
    <source>
        <dbReference type="ARBA" id="ARBA00001936"/>
    </source>
</evidence>
<dbReference type="GO" id="GO:0005634">
    <property type="term" value="C:nucleus"/>
    <property type="evidence" value="ECO:0007669"/>
    <property type="project" value="UniProtKB-SubCell"/>
</dbReference>
<evidence type="ECO:0000256" key="6">
    <source>
        <dbReference type="ARBA" id="ARBA00022664"/>
    </source>
</evidence>
<evidence type="ECO:0000256" key="11">
    <source>
        <dbReference type="ARBA" id="ARBA00023211"/>
    </source>
</evidence>
<feature type="domain" description="Lariat debranching enzyme C-terminal" evidence="14">
    <location>
        <begin position="235"/>
        <end position="366"/>
    </location>
</feature>
<evidence type="ECO:0000256" key="4">
    <source>
        <dbReference type="ARBA" id="ARBA00004123"/>
    </source>
</evidence>
<evidence type="ECO:0000256" key="5">
    <source>
        <dbReference type="ARBA" id="ARBA00006045"/>
    </source>
</evidence>
<evidence type="ECO:0000256" key="2">
    <source>
        <dbReference type="ARBA" id="ARBA00001947"/>
    </source>
</evidence>
<evidence type="ECO:0000256" key="10">
    <source>
        <dbReference type="ARBA" id="ARBA00023004"/>
    </source>
</evidence>
<dbReference type="SMART" id="SM01124">
    <property type="entry name" value="DBR1"/>
    <property type="match status" value="1"/>
</dbReference>
<dbReference type="Pfam" id="PF05011">
    <property type="entry name" value="DBR1"/>
    <property type="match status" value="1"/>
</dbReference>
<dbReference type="CDD" id="cd00844">
    <property type="entry name" value="MPP_Dbr1_N"/>
    <property type="match status" value="1"/>
</dbReference>
<dbReference type="Pfam" id="PF00149">
    <property type="entry name" value="Metallophos"/>
    <property type="match status" value="1"/>
</dbReference>
<evidence type="ECO:0000256" key="3">
    <source>
        <dbReference type="ARBA" id="ARBA00001954"/>
    </source>
</evidence>
<feature type="compositionally biased region" description="Low complexity" evidence="13">
    <location>
        <begin position="494"/>
        <end position="513"/>
    </location>
</feature>
<dbReference type="AlphaFoldDB" id="A0A6B2L1V0"/>
<dbReference type="FunFam" id="3.60.21.10:FF:000035">
    <property type="entry name" value="Lariat debranching enzyme"/>
    <property type="match status" value="1"/>
</dbReference>
<sequence>MKIAIEGCCHGELDAIYQSIQTTELQTNTKIDLLLICGDFQSVRNDSDLQSMAVPPKHRRMADFHKYYSGEAVAPILTIFISGNHEASNYLQELPYGGWVAPNIYFMGYASVLRYGGIRIGGVSGIFKPYSYKKGHFERPPYSEDEMRSVYHTREVEVFKFLQINTPMDIILSHDWPRGIHNYGDASNLLRRKAHFQEDIDKNELGSPAHEKLLAILQPKFWFSAHLHVKFAALVRHASGNTTRFLSLDKCLPHRDFLQVMEVPLVGEKVLEYDPEWLAILKSTCQYDSLSKTAQVPNLQSTTRYDFRPTEEEMQEIKDIFNDDFTVPLNFSKTAPVSSSDDPVEPIYFNVQTQKLCELLFGEEVKGYQIIPNAPNSHSLHKNAQSQQHQQASLPKTQPPTSLLDQIEFKRPAQINTFQDQQPNSTQPRKPFLFNSAQDQPSKPLQFSLPQDQPPYPPAQQRKPLQFNSPQDKSSDPSLSELPFQLPKPPQPKQPFQFPSTQNQPPNPSQSKKPSLREALSKLNPQNST</sequence>
<dbReference type="SUPFAM" id="SSF56300">
    <property type="entry name" value="Metallo-dependent phosphatases"/>
    <property type="match status" value="1"/>
</dbReference>
<name>A0A6B2L1V0_9EUKA</name>
<keyword evidence="12" id="KW-0539">Nucleus</keyword>
<dbReference type="InterPro" id="IPR004843">
    <property type="entry name" value="Calcineurin-like_PHP"/>
</dbReference>
<keyword evidence="7" id="KW-0479">Metal-binding</keyword>
<evidence type="ECO:0000259" key="14">
    <source>
        <dbReference type="SMART" id="SM01124"/>
    </source>
</evidence>
<dbReference type="PANTHER" id="PTHR12849:SF0">
    <property type="entry name" value="LARIAT DEBRANCHING ENZYME"/>
    <property type="match status" value="1"/>
</dbReference>
<evidence type="ECO:0000256" key="8">
    <source>
        <dbReference type="ARBA" id="ARBA00022801"/>
    </source>
</evidence>
<dbReference type="EMBL" id="GIBP01001869">
    <property type="protein sequence ID" value="NDV30838.1"/>
    <property type="molecule type" value="Transcribed_RNA"/>
</dbReference>
<comment type="subcellular location">
    <subcellularLocation>
        <location evidence="4">Nucleus</location>
    </subcellularLocation>
</comment>
<comment type="cofactor">
    <cofactor evidence="2">
        <name>Zn(2+)</name>
        <dbReference type="ChEBI" id="CHEBI:29105"/>
    </cofactor>
</comment>
<dbReference type="PANTHER" id="PTHR12849">
    <property type="entry name" value="RNA LARIAT DEBRANCHING ENZYME"/>
    <property type="match status" value="1"/>
</dbReference>
<proteinExistence type="inferred from homology"/>
<comment type="cofactor">
    <cofactor evidence="1">
        <name>Mn(2+)</name>
        <dbReference type="ChEBI" id="CHEBI:29035"/>
    </cofactor>
</comment>
<keyword evidence="9" id="KW-0862">Zinc</keyword>
<feature type="region of interest" description="Disordered" evidence="13">
    <location>
        <begin position="419"/>
        <end position="529"/>
    </location>
</feature>
<comment type="cofactor">
    <cofactor evidence="3">
        <name>Fe(2+)</name>
        <dbReference type="ChEBI" id="CHEBI:29033"/>
    </cofactor>
</comment>
<evidence type="ECO:0000256" key="9">
    <source>
        <dbReference type="ARBA" id="ARBA00022833"/>
    </source>
</evidence>
<evidence type="ECO:0000313" key="15">
    <source>
        <dbReference type="EMBL" id="NDV30838.1"/>
    </source>
</evidence>
<accession>A0A6B2L1V0</accession>
<dbReference type="GO" id="GO:0000398">
    <property type="term" value="P:mRNA splicing, via spliceosome"/>
    <property type="evidence" value="ECO:0007669"/>
    <property type="project" value="TreeGrafter"/>
</dbReference>
<dbReference type="GO" id="GO:0008419">
    <property type="term" value="F:RNA lariat debranching enzyme activity"/>
    <property type="evidence" value="ECO:0007669"/>
    <property type="project" value="TreeGrafter"/>
</dbReference>
<keyword evidence="8" id="KW-0378">Hydrolase</keyword>
<protein>
    <recommendedName>
        <fullName evidence="14">Lariat debranching enzyme C-terminal domain-containing protein</fullName>
    </recommendedName>
</protein>
<dbReference type="GO" id="GO:0046872">
    <property type="term" value="F:metal ion binding"/>
    <property type="evidence" value="ECO:0007669"/>
    <property type="project" value="UniProtKB-KW"/>
</dbReference>
<feature type="compositionally biased region" description="Polar residues" evidence="13">
    <location>
        <begin position="419"/>
        <end position="428"/>
    </location>
</feature>
<evidence type="ECO:0000256" key="12">
    <source>
        <dbReference type="ARBA" id="ARBA00023242"/>
    </source>
</evidence>
<keyword evidence="10" id="KW-0408">Iron</keyword>
<feature type="compositionally biased region" description="Polar residues" evidence="13">
    <location>
        <begin position="435"/>
        <end position="449"/>
    </location>
</feature>
<dbReference type="InterPro" id="IPR007708">
    <property type="entry name" value="DBR1_C"/>
</dbReference>
<comment type="similarity">
    <text evidence="5">Belongs to the lariat debranching enzyme family.</text>
</comment>
<evidence type="ECO:0000256" key="13">
    <source>
        <dbReference type="SAM" id="MobiDB-lite"/>
    </source>
</evidence>
<dbReference type="InterPro" id="IPR041816">
    <property type="entry name" value="Dbr1_N"/>
</dbReference>
<reference evidence="15" key="1">
    <citation type="journal article" date="2020" name="J. Eukaryot. Microbiol.">
        <title>De novo Sequencing, Assembly and Annotation of the Transcriptome for the Free-Living Testate Amoeba Arcella intermedia.</title>
        <authorList>
            <person name="Ribeiro G.M."/>
            <person name="Porfirio-Sousa A.L."/>
            <person name="Maurer-Alcala X.X."/>
            <person name="Katz L.A."/>
            <person name="Lahr D.J.G."/>
        </authorList>
    </citation>
    <scope>NUCLEOTIDE SEQUENCE</scope>
</reference>
<feature type="compositionally biased region" description="Polar residues" evidence="13">
    <location>
        <begin position="466"/>
        <end position="478"/>
    </location>
</feature>
<keyword evidence="11" id="KW-0464">Manganese</keyword>